<dbReference type="Proteomes" id="UP000007838">
    <property type="component" value="Chromosome"/>
</dbReference>
<evidence type="ECO:0000313" key="1">
    <source>
        <dbReference type="EMBL" id="AEW72217.1"/>
    </source>
</evidence>
<dbReference type="EMBL" id="CP002886">
    <property type="protein sequence ID" value="AEW72217.1"/>
    <property type="molecule type" value="Genomic_DNA"/>
</dbReference>
<gene>
    <name evidence="1" type="ORF">EcWSU1_00777</name>
</gene>
<name>G8LNE6_9ENTR</name>
<accession>G8LNE6</accession>
<organism evidence="1 2">
    <name type="scientific">Enterobacter ludwigii</name>
    <dbReference type="NCBI Taxonomy" id="299767"/>
    <lineage>
        <taxon>Bacteria</taxon>
        <taxon>Pseudomonadati</taxon>
        <taxon>Pseudomonadota</taxon>
        <taxon>Gammaproteobacteria</taxon>
        <taxon>Enterobacterales</taxon>
        <taxon>Enterobacteriaceae</taxon>
        <taxon>Enterobacter</taxon>
        <taxon>Enterobacter cloacae complex</taxon>
    </lineage>
</organism>
<protein>
    <submittedName>
        <fullName evidence="1">Uncharacterized protein</fullName>
    </submittedName>
</protein>
<dbReference type="KEGG" id="eec:EcWSU1_00777"/>
<dbReference type="eggNOG" id="ENOG502ZVZ0">
    <property type="taxonomic scope" value="Bacteria"/>
</dbReference>
<dbReference type="HOGENOM" id="CLU_1007371_0_0_6"/>
<evidence type="ECO:0000313" key="2">
    <source>
        <dbReference type="Proteomes" id="UP000007838"/>
    </source>
</evidence>
<sequence length="276" mass="31384">MREYRRDGVILAQRHNFAAVVCYHNSMLVLRRQASVFGFHRPAIFHGADAVITGIDHRLDGEGHAFLQYHAAVIRIIVQNLWLFVEDTANAVAAVFTHNGETFRFNEFLDSGPNGAQANAGFNHFQRQVEAFLRHFAQTLAQNRRLAHDEHLRGVTMVVIFNDRHVDVDDVAIFEQFFVVRNTVTNHFVNRNADGFRETMVAKAGGDRVLLIDDIVVTNAVQFTRAHARLHVRLDHFQHVCGQTTGDAHLFNFFRCLNRDSHVICPSVSIFSTILV</sequence>
<proteinExistence type="predicted"/>
<dbReference type="AlphaFoldDB" id="G8LNE6"/>
<reference evidence="1 2" key="1">
    <citation type="journal article" date="2011" name="Stand. Genomic Sci.">
        <title>Complete genome of the onion pathogen Enterobacter cloacae EcWSU1.</title>
        <authorList>
            <person name="Humann J.L."/>
            <person name="Wildung M."/>
            <person name="Cheng C.H."/>
            <person name="Lee T."/>
            <person name="Stewart J.E."/>
            <person name="Drew J.C."/>
            <person name="Triplett E.W."/>
            <person name="Main D."/>
            <person name="Schroeder B.K."/>
        </authorList>
    </citation>
    <scope>NUCLEOTIDE SEQUENCE [LARGE SCALE GENOMIC DNA]</scope>
    <source>
        <strain evidence="1 2">EcWSU1</strain>
    </source>
</reference>